<dbReference type="SUPFAM" id="SSF142984">
    <property type="entry name" value="Nqo1 middle domain-like"/>
    <property type="match status" value="1"/>
</dbReference>
<dbReference type="Gene3D" id="1.20.1440.230">
    <property type="entry name" value="NADH-ubiquinone oxidoreductase 51kDa subunit, iron-sulphur binding domain"/>
    <property type="match status" value="1"/>
</dbReference>
<evidence type="ECO:0000259" key="6">
    <source>
        <dbReference type="SMART" id="SM00928"/>
    </source>
</evidence>
<dbReference type="Pfam" id="PF01512">
    <property type="entry name" value="Complex1_51K"/>
    <property type="match status" value="1"/>
</dbReference>
<evidence type="ECO:0000313" key="7">
    <source>
        <dbReference type="EMBL" id="APG24581.1"/>
    </source>
</evidence>
<dbReference type="SMART" id="SM00928">
    <property type="entry name" value="NADH_4Fe-4S"/>
    <property type="match status" value="1"/>
</dbReference>
<dbReference type="GO" id="GO:0046872">
    <property type="term" value="F:metal ion binding"/>
    <property type="evidence" value="ECO:0007669"/>
    <property type="project" value="UniProtKB-KW"/>
</dbReference>
<dbReference type="InterPro" id="IPR019575">
    <property type="entry name" value="Nuop51_4Fe4S-bd"/>
</dbReference>
<evidence type="ECO:0000256" key="4">
    <source>
        <dbReference type="ARBA" id="ARBA00023004"/>
    </source>
</evidence>
<accession>A0A1L3GF41</accession>
<dbReference type="Gene3D" id="3.40.50.11540">
    <property type="entry name" value="NADH-ubiquinone oxidoreductase 51kDa subunit"/>
    <property type="match status" value="1"/>
</dbReference>
<dbReference type="RefSeq" id="WP_072286423.1">
    <property type="nucleotide sequence ID" value="NZ_CP015455.1"/>
</dbReference>
<dbReference type="STRING" id="29542.A6070_14355"/>
<dbReference type="OrthoDB" id="9805533at2"/>
<dbReference type="NCBIfam" id="NF010120">
    <property type="entry name" value="PRK13596.1"/>
    <property type="match status" value="1"/>
</dbReference>
<feature type="domain" description="NADH-ubiquinone oxidoreductase 51kDa subunit iron-sulphur binding" evidence="6">
    <location>
        <begin position="330"/>
        <end position="375"/>
    </location>
</feature>
<keyword evidence="8" id="KW-1185">Reference proteome</keyword>
<dbReference type="SUPFAM" id="SSF142019">
    <property type="entry name" value="Nqo1 FMN-binding domain-like"/>
    <property type="match status" value="1"/>
</dbReference>
<evidence type="ECO:0000256" key="3">
    <source>
        <dbReference type="ARBA" id="ARBA00022723"/>
    </source>
</evidence>
<protein>
    <submittedName>
        <fullName evidence="7">NADH-quinone oxidoreductase subunit F</fullName>
    </submittedName>
</protein>
<dbReference type="Proteomes" id="UP000182264">
    <property type="component" value="Chromosome"/>
</dbReference>
<dbReference type="InterPro" id="IPR037225">
    <property type="entry name" value="Nuo51_FMN-bd_sf"/>
</dbReference>
<keyword evidence="4" id="KW-0408">Iron</keyword>
<evidence type="ECO:0000256" key="5">
    <source>
        <dbReference type="ARBA" id="ARBA00023014"/>
    </source>
</evidence>
<evidence type="ECO:0000313" key="8">
    <source>
        <dbReference type="Proteomes" id="UP000182264"/>
    </source>
</evidence>
<evidence type="ECO:0000256" key="1">
    <source>
        <dbReference type="ARBA" id="ARBA00007523"/>
    </source>
</evidence>
<dbReference type="PANTHER" id="PTHR43578:SF3">
    <property type="entry name" value="NADH-QUINONE OXIDOREDUCTASE SUBUNIT F"/>
    <property type="match status" value="1"/>
</dbReference>
<dbReference type="PROSITE" id="PS00645">
    <property type="entry name" value="COMPLEX1_51K_2"/>
    <property type="match status" value="1"/>
</dbReference>
<sequence>MRICAPLLFKNRQPSMTVFLEGYRKTGGYQGLKKALRDMTPAAVRQEVKASALRGRGGAGFSTGLKWSFFPADEPGDKYLVCNGDEMEPGTFKDRQLLLADPHHLLEGILIACYALGIATAYIFLRDAYRDCAANLERAMAEARDAGLLGDNILGSGFNCEIHLHRSAGRYVCGEETALLNSLEGRRPNPRAKPPFPAVKGLFGKPTALNNIETLANVPHIITGGADWYRGLALTEQGAGTKLYGLAGHIETPGCVELPIGMPLGELIRDFGGGVWQQRSFKACLPGGASTPYLTAAHLDVALDYDPLEQLGTRLGTGGVVVFDDRTCMVAATLNLLRFFARESCGWCTPCRDGLPLVCWLLERIESGQGSHEHLAMLQEQLRHINGRSFCALALGAMGPVEGLLRHFSEEVVDHIRRGCCPLKN</sequence>
<dbReference type="KEGG" id="pace:A6070_14355"/>
<proteinExistence type="inferred from homology"/>
<dbReference type="AlphaFoldDB" id="A0A1L3GF41"/>
<dbReference type="FunFam" id="1.20.1440.230:FF:000001">
    <property type="entry name" value="Mitochondrial NADH dehydrogenase flavoprotein 1"/>
    <property type="match status" value="1"/>
</dbReference>
<dbReference type="EMBL" id="CP015518">
    <property type="protein sequence ID" value="APG24581.1"/>
    <property type="molecule type" value="Genomic_DNA"/>
</dbReference>
<dbReference type="InterPro" id="IPR001949">
    <property type="entry name" value="NADH-UbQ_OxRdtase_51kDa_CS"/>
</dbReference>
<keyword evidence="3" id="KW-0479">Metal-binding</keyword>
<reference evidence="7 8" key="1">
    <citation type="journal article" date="2017" name="Genome Announc.">
        <title>Complete Genome Sequences of Two Acetylene-Fermenting Pelobacter acetylenicus Strains.</title>
        <authorList>
            <person name="Sutton J.M."/>
            <person name="Baesman S.M."/>
            <person name="Fierst J.L."/>
            <person name="Poret-Peterson A.T."/>
            <person name="Oremland R.S."/>
            <person name="Dunlap D.S."/>
            <person name="Akob D.M."/>
        </authorList>
    </citation>
    <scope>NUCLEOTIDE SEQUENCE [LARGE SCALE GENOMIC DNA]</scope>
    <source>
        <strain evidence="7 8">DSM 3247</strain>
    </source>
</reference>
<dbReference type="PANTHER" id="PTHR43578">
    <property type="entry name" value="NADH-QUINONE OXIDOREDUCTASE SUBUNIT F"/>
    <property type="match status" value="1"/>
</dbReference>
<dbReference type="InterPro" id="IPR011538">
    <property type="entry name" value="Nuo51_FMN-bd"/>
</dbReference>
<dbReference type="InterPro" id="IPR037207">
    <property type="entry name" value="Nuop51_4Fe4S-bd_sf"/>
</dbReference>
<dbReference type="FunFam" id="3.40.50.11540:FF:000001">
    <property type="entry name" value="NADH dehydrogenase [ubiquinone] flavoprotein 1, mitochondrial"/>
    <property type="match status" value="1"/>
</dbReference>
<dbReference type="SUPFAM" id="SSF140490">
    <property type="entry name" value="Nqo1C-terminal domain-like"/>
    <property type="match status" value="1"/>
</dbReference>
<dbReference type="GO" id="GO:0008137">
    <property type="term" value="F:NADH dehydrogenase (ubiquinone) activity"/>
    <property type="evidence" value="ECO:0007669"/>
    <property type="project" value="InterPro"/>
</dbReference>
<keyword evidence="5" id="KW-0411">Iron-sulfur</keyword>
<gene>
    <name evidence="7" type="ORF">A7E75_05725</name>
</gene>
<dbReference type="GO" id="GO:0051539">
    <property type="term" value="F:4 iron, 4 sulfur cluster binding"/>
    <property type="evidence" value="ECO:0007669"/>
    <property type="project" value="UniProtKB-KW"/>
</dbReference>
<keyword evidence="2" id="KW-0004">4Fe-4S</keyword>
<dbReference type="Gene3D" id="3.10.20.600">
    <property type="match status" value="1"/>
</dbReference>
<comment type="similarity">
    <text evidence="1">Belongs to the complex I 51 kDa subunit family.</text>
</comment>
<dbReference type="Pfam" id="PF10589">
    <property type="entry name" value="NADH_4Fe-4S"/>
    <property type="match status" value="1"/>
</dbReference>
<name>A0A1L3GF41_SYNAC</name>
<dbReference type="GO" id="GO:0010181">
    <property type="term" value="F:FMN binding"/>
    <property type="evidence" value="ECO:0007669"/>
    <property type="project" value="InterPro"/>
</dbReference>
<organism evidence="7 8">
    <name type="scientific">Syntrophotalea acetylenica</name>
    <name type="common">Pelobacter acetylenicus</name>
    <dbReference type="NCBI Taxonomy" id="29542"/>
    <lineage>
        <taxon>Bacteria</taxon>
        <taxon>Pseudomonadati</taxon>
        <taxon>Thermodesulfobacteriota</taxon>
        <taxon>Desulfuromonadia</taxon>
        <taxon>Desulfuromonadales</taxon>
        <taxon>Syntrophotaleaceae</taxon>
        <taxon>Syntrophotalea</taxon>
    </lineage>
</organism>
<dbReference type="Gene3D" id="6.10.250.1450">
    <property type="match status" value="1"/>
</dbReference>
<evidence type="ECO:0000256" key="2">
    <source>
        <dbReference type="ARBA" id="ARBA00022485"/>
    </source>
</evidence>